<dbReference type="InterPro" id="IPR001763">
    <property type="entry name" value="Rhodanese-like_dom"/>
</dbReference>
<dbReference type="InterPro" id="IPR036873">
    <property type="entry name" value="Rhodanese-like_dom_sf"/>
</dbReference>
<dbReference type="SUPFAM" id="SSF52821">
    <property type="entry name" value="Rhodanese/Cell cycle control phosphatase"/>
    <property type="match status" value="1"/>
</dbReference>
<dbReference type="PROSITE" id="PS00380">
    <property type="entry name" value="RHODANESE_1"/>
    <property type="match status" value="1"/>
</dbReference>
<name>A0A132B1S4_MOLSC</name>
<dbReference type="KEGG" id="psco:LY89DRAFT_726632"/>
<proteinExistence type="predicted"/>
<dbReference type="PROSITE" id="PS50206">
    <property type="entry name" value="RHODANESE_3"/>
    <property type="match status" value="1"/>
</dbReference>
<dbReference type="GO" id="GO:0004792">
    <property type="term" value="F:thiosulfate-cyanide sulfurtransferase activity"/>
    <property type="evidence" value="ECO:0007669"/>
    <property type="project" value="InterPro"/>
</dbReference>
<dbReference type="Gene3D" id="3.40.250.10">
    <property type="entry name" value="Rhodanese-like domain"/>
    <property type="match status" value="1"/>
</dbReference>
<evidence type="ECO:0000259" key="1">
    <source>
        <dbReference type="PROSITE" id="PS50206"/>
    </source>
</evidence>
<accession>A0A132B1S4</accession>
<organism evidence="2 3">
    <name type="scientific">Mollisia scopiformis</name>
    <name type="common">Conifer needle endophyte fungus</name>
    <name type="synonym">Phialocephala scopiformis</name>
    <dbReference type="NCBI Taxonomy" id="149040"/>
    <lineage>
        <taxon>Eukaryota</taxon>
        <taxon>Fungi</taxon>
        <taxon>Dikarya</taxon>
        <taxon>Ascomycota</taxon>
        <taxon>Pezizomycotina</taxon>
        <taxon>Leotiomycetes</taxon>
        <taxon>Helotiales</taxon>
        <taxon>Mollisiaceae</taxon>
        <taxon>Mollisia</taxon>
    </lineage>
</organism>
<dbReference type="InterPro" id="IPR001307">
    <property type="entry name" value="Thiosulphate_STrfase_CS"/>
</dbReference>
<dbReference type="InParanoid" id="A0A132B1S4"/>
<evidence type="ECO:0000313" key="3">
    <source>
        <dbReference type="Proteomes" id="UP000070700"/>
    </source>
</evidence>
<sequence length="253" mass="27498">MSSRTTTARFPEYSSAAIYHTKVHNRHLTEVDLYNNYDTLEREAGVVIPDFYQLSSSPTAPLTLPWTPRPKSAVIDLRTPSEFAISHLPGAVNIPISTLTPDSPSPFTDSQLFAAQWRELEVLFGGGTLETASPLAEKFFPMERVLVVCNDGDTARVAGSILGAKGAKTECVSGGLTAIDKWIYGDVKNRTLGELKIPDLPDEIAAVPEVNETKLPNGHGPVGEEVKTATKVDAEARVGIREIRTNRDDLVVV</sequence>
<dbReference type="AlphaFoldDB" id="A0A132B1S4"/>
<gene>
    <name evidence="2" type="ORF">LY89DRAFT_726632</name>
</gene>
<dbReference type="RefSeq" id="XP_018060677.1">
    <property type="nucleotide sequence ID" value="XM_018219068.1"/>
</dbReference>
<dbReference type="Pfam" id="PF00581">
    <property type="entry name" value="Rhodanese"/>
    <property type="match status" value="1"/>
</dbReference>
<dbReference type="GeneID" id="28828794"/>
<reference evidence="2 3" key="1">
    <citation type="submission" date="2015-10" db="EMBL/GenBank/DDBJ databases">
        <title>Full genome of DAOMC 229536 Phialocephala scopiformis, a fungal endophyte of spruce producing the potent anti-insectan compound rugulosin.</title>
        <authorList>
            <consortium name="DOE Joint Genome Institute"/>
            <person name="Walker A.K."/>
            <person name="Frasz S.L."/>
            <person name="Seifert K.A."/>
            <person name="Miller J.D."/>
            <person name="Mondo S.J."/>
            <person name="Labutti K."/>
            <person name="Lipzen A."/>
            <person name="Dockter R."/>
            <person name="Kennedy M."/>
            <person name="Grigoriev I.V."/>
            <person name="Spatafora J.W."/>
        </authorList>
    </citation>
    <scope>NUCLEOTIDE SEQUENCE [LARGE SCALE GENOMIC DNA]</scope>
    <source>
        <strain evidence="2 3">CBS 120377</strain>
    </source>
</reference>
<protein>
    <recommendedName>
        <fullName evidence="1">Rhodanese domain-containing protein</fullName>
    </recommendedName>
</protein>
<dbReference type="Proteomes" id="UP000070700">
    <property type="component" value="Unassembled WGS sequence"/>
</dbReference>
<dbReference type="OrthoDB" id="10259545at2759"/>
<dbReference type="CDD" id="cd00158">
    <property type="entry name" value="RHOD"/>
    <property type="match status" value="1"/>
</dbReference>
<feature type="domain" description="Rhodanese" evidence="1">
    <location>
        <begin position="68"/>
        <end position="181"/>
    </location>
</feature>
<dbReference type="STRING" id="149040.A0A132B1S4"/>
<dbReference type="EMBL" id="KQ947448">
    <property type="protein sequence ID" value="KUJ06322.1"/>
    <property type="molecule type" value="Genomic_DNA"/>
</dbReference>
<keyword evidence="3" id="KW-1185">Reference proteome</keyword>
<evidence type="ECO:0000313" key="2">
    <source>
        <dbReference type="EMBL" id="KUJ06322.1"/>
    </source>
</evidence>